<reference evidence="10" key="1">
    <citation type="submission" date="2019-04" db="EMBL/GenBank/DDBJ databases">
        <title>Evolution of Biomass-Degrading Anaerobic Consortia Revealed by Metagenomics.</title>
        <authorList>
            <person name="Peng X."/>
        </authorList>
    </citation>
    <scope>NUCLEOTIDE SEQUENCE</scope>
    <source>
        <strain evidence="10">SIG18</strain>
    </source>
</reference>
<organism evidence="10 11">
    <name type="scientific">Methanobrevibacter thaueri</name>
    <dbReference type="NCBI Taxonomy" id="190975"/>
    <lineage>
        <taxon>Archaea</taxon>
        <taxon>Methanobacteriati</taxon>
        <taxon>Methanobacteriota</taxon>
        <taxon>Methanomada group</taxon>
        <taxon>Methanobacteria</taxon>
        <taxon>Methanobacteriales</taxon>
        <taxon>Methanobacteriaceae</taxon>
        <taxon>Methanobrevibacter</taxon>
    </lineage>
</organism>
<keyword evidence="7 8" id="KW-0472">Membrane</keyword>
<keyword evidence="4" id="KW-0808">Transferase</keyword>
<dbReference type="GO" id="GO:0016763">
    <property type="term" value="F:pentosyltransferase activity"/>
    <property type="evidence" value="ECO:0007669"/>
    <property type="project" value="TreeGrafter"/>
</dbReference>
<feature type="transmembrane region" description="Helical" evidence="8">
    <location>
        <begin position="22"/>
        <end position="43"/>
    </location>
</feature>
<feature type="transmembrane region" description="Helical" evidence="8">
    <location>
        <begin position="236"/>
        <end position="258"/>
    </location>
</feature>
<comment type="caution">
    <text evidence="10">The sequence shown here is derived from an EMBL/GenBank/DDBJ whole genome shotgun (WGS) entry which is preliminary data.</text>
</comment>
<protein>
    <submittedName>
        <fullName evidence="10">Glycosyltransferase family 39 protein</fullName>
    </submittedName>
</protein>
<feature type="transmembrane region" description="Helical" evidence="8">
    <location>
        <begin position="436"/>
        <end position="454"/>
    </location>
</feature>
<comment type="subcellular location">
    <subcellularLocation>
        <location evidence="1">Cell membrane</location>
        <topology evidence="1">Multi-pass membrane protein</topology>
    </subcellularLocation>
</comment>
<keyword evidence="2" id="KW-1003">Cell membrane</keyword>
<feature type="transmembrane region" description="Helical" evidence="8">
    <location>
        <begin position="474"/>
        <end position="494"/>
    </location>
</feature>
<dbReference type="InterPro" id="IPR050297">
    <property type="entry name" value="LipidA_mod_glycosyltrf_83"/>
</dbReference>
<feature type="transmembrane region" description="Helical" evidence="8">
    <location>
        <begin position="315"/>
        <end position="335"/>
    </location>
</feature>
<keyword evidence="6 8" id="KW-1133">Transmembrane helix</keyword>
<dbReference type="GO" id="GO:0008610">
    <property type="term" value="P:lipid biosynthetic process"/>
    <property type="evidence" value="ECO:0007669"/>
    <property type="project" value="UniProtKB-ARBA"/>
</dbReference>
<dbReference type="Pfam" id="PF13231">
    <property type="entry name" value="PMT_2"/>
    <property type="match status" value="1"/>
</dbReference>
<dbReference type="Proteomes" id="UP000783037">
    <property type="component" value="Unassembled WGS sequence"/>
</dbReference>
<keyword evidence="3" id="KW-0328">Glycosyltransferase</keyword>
<proteinExistence type="predicted"/>
<gene>
    <name evidence="10" type="ORF">E7Z79_01290</name>
</gene>
<keyword evidence="5 8" id="KW-0812">Transmembrane</keyword>
<sequence>MMIEMNVSSFFNKINLYDEDKYYLLILFVISLLITVMLIRFHLTRGAFSSDLYVYLAAALDFADLNVNNISNPSFLANSPVVCYLTSILFRLGFVDIRSIFIVTGLFGILGILGMYVLLKIRFSPLLSFTGALLYSSFSLTLLYFACGLLDVPAVSMIIWTLIFTFAIDNDNRFYALAGISAVLSFFTRYTNAYIIILIALYVLKNHDVIELVKDMIYDRRLFIKKSSDFFRSNEFKWICISGIISLTCLLYVFHVLLSMGSSLSYFGAASGSLNHFSSNSYQFGHLPDKFFYIKNYLNFLYCDKIIFENLGPNFINHSPVVYLIILILISGFLLKVKKSSNAIKCFVGKIFEHKFFCLLIFVLCCFAIIGLKTNYLITLFSIWVICLILMHLAKRYCGNIDNFTVSLICFCLFTFYLIVFSLMDIKTERYILPTFPALVYFVIYSLNQVFNFIGNNFDSPTFNKDKSEDNSYFLSRFLTIIFIILLLFMIFNFPSTVEYDDMALQIDSVANYLINYDENFMDKEIGSSGGLRFYEWYFKNEVDLVNIPGSHADRLVGIGFELKEFNQTKYDYIITTAKWQHENYTKIYHEGATSLYERNF</sequence>
<evidence type="ECO:0000256" key="7">
    <source>
        <dbReference type="ARBA" id="ARBA00023136"/>
    </source>
</evidence>
<feature type="transmembrane region" description="Helical" evidence="8">
    <location>
        <begin position="356"/>
        <end position="372"/>
    </location>
</feature>
<feature type="transmembrane region" description="Helical" evidence="8">
    <location>
        <begin position="140"/>
        <end position="168"/>
    </location>
</feature>
<evidence type="ECO:0000256" key="6">
    <source>
        <dbReference type="ARBA" id="ARBA00022989"/>
    </source>
</evidence>
<evidence type="ECO:0000256" key="1">
    <source>
        <dbReference type="ARBA" id="ARBA00004651"/>
    </source>
</evidence>
<feature type="transmembrane region" description="Helical" evidence="8">
    <location>
        <begin position="406"/>
        <end position="424"/>
    </location>
</feature>
<feature type="transmembrane region" description="Helical" evidence="8">
    <location>
        <begin position="174"/>
        <end position="204"/>
    </location>
</feature>
<evidence type="ECO:0000313" key="10">
    <source>
        <dbReference type="EMBL" id="MBE6501056.1"/>
    </source>
</evidence>
<evidence type="ECO:0000256" key="8">
    <source>
        <dbReference type="SAM" id="Phobius"/>
    </source>
</evidence>
<dbReference type="PANTHER" id="PTHR33908">
    <property type="entry name" value="MANNOSYLTRANSFERASE YKCB-RELATED"/>
    <property type="match status" value="1"/>
</dbReference>
<dbReference type="InterPro" id="IPR038731">
    <property type="entry name" value="RgtA/B/C-like"/>
</dbReference>
<dbReference type="GO" id="GO:0005886">
    <property type="term" value="C:plasma membrane"/>
    <property type="evidence" value="ECO:0007669"/>
    <property type="project" value="UniProtKB-SubCell"/>
</dbReference>
<feature type="transmembrane region" description="Helical" evidence="8">
    <location>
        <begin position="100"/>
        <end position="119"/>
    </location>
</feature>
<evidence type="ECO:0000256" key="3">
    <source>
        <dbReference type="ARBA" id="ARBA00022676"/>
    </source>
</evidence>
<evidence type="ECO:0000256" key="2">
    <source>
        <dbReference type="ARBA" id="ARBA00022475"/>
    </source>
</evidence>
<dbReference type="PANTHER" id="PTHR33908:SF11">
    <property type="entry name" value="MEMBRANE PROTEIN"/>
    <property type="match status" value="1"/>
</dbReference>
<dbReference type="AlphaFoldDB" id="A0A8T3V626"/>
<accession>A0A8T3V626</accession>
<evidence type="ECO:0000259" key="9">
    <source>
        <dbReference type="Pfam" id="PF13231"/>
    </source>
</evidence>
<evidence type="ECO:0000256" key="5">
    <source>
        <dbReference type="ARBA" id="ARBA00022692"/>
    </source>
</evidence>
<name>A0A8T3V626_9EURY</name>
<dbReference type="EMBL" id="SUTK01000003">
    <property type="protein sequence ID" value="MBE6501056.1"/>
    <property type="molecule type" value="Genomic_DNA"/>
</dbReference>
<evidence type="ECO:0000256" key="4">
    <source>
        <dbReference type="ARBA" id="ARBA00022679"/>
    </source>
</evidence>
<feature type="domain" description="Glycosyltransferase RgtA/B/C/D-like" evidence="9">
    <location>
        <begin position="79"/>
        <end position="210"/>
    </location>
</feature>
<evidence type="ECO:0000313" key="11">
    <source>
        <dbReference type="Proteomes" id="UP000783037"/>
    </source>
</evidence>